<protein>
    <submittedName>
        <fullName evidence="5">ESX secretion-associated protein EspG</fullName>
    </submittedName>
</protein>
<evidence type="ECO:0000256" key="1">
    <source>
        <dbReference type="ARBA" id="ARBA00004496"/>
    </source>
</evidence>
<comment type="caution">
    <text evidence="5">The sequence shown here is derived from an EMBL/GenBank/DDBJ whole genome shotgun (WGS) entry which is preliminary data.</text>
</comment>
<comment type="subcellular location">
    <subcellularLocation>
        <location evidence="1">Cytoplasm</location>
    </subcellularLocation>
</comment>
<name>A0ABS6BBT2_9NOCA</name>
<dbReference type="InterPro" id="IPR025734">
    <property type="entry name" value="EspG"/>
</dbReference>
<dbReference type="Proteomes" id="UP000733379">
    <property type="component" value="Unassembled WGS sequence"/>
</dbReference>
<dbReference type="Pfam" id="PF14011">
    <property type="entry name" value="ESX-1_EspG"/>
    <property type="match status" value="1"/>
</dbReference>
<evidence type="ECO:0000256" key="3">
    <source>
        <dbReference type="ARBA" id="ARBA00022490"/>
    </source>
</evidence>
<sequence length="259" mass="28728">MGRAWSFTDFGWNTLWDSVHHDWLPAPLIYTERMTDEHEYRAEKQRVLDRLRTLNDLELRSIVDALGGPDIRIEVQGYDGQDMEDPEGCIRVLGARRAGLAAVVVQRPGETIWHSGGYDLAECEVPELAAVVVAALPEMPAGELGEVVVPGASAEDVDYEYGLSPVYIGDDSAAQRYRAFTRAGFDTVGRLDIVQARSKFGVRGTTRHRLEWRDRRGDGRYAILPGDPAIAKPVDARGLVDLINDRIAAIVTAIRDESL</sequence>
<keyword evidence="3" id="KW-0963">Cytoplasm</keyword>
<keyword evidence="4" id="KW-0143">Chaperone</keyword>
<evidence type="ECO:0000256" key="4">
    <source>
        <dbReference type="ARBA" id="ARBA00023186"/>
    </source>
</evidence>
<accession>A0ABS6BBT2</accession>
<dbReference type="EMBL" id="JAHKNI010000024">
    <property type="protein sequence ID" value="MBU3067730.1"/>
    <property type="molecule type" value="Genomic_DNA"/>
</dbReference>
<evidence type="ECO:0000256" key="2">
    <source>
        <dbReference type="ARBA" id="ARBA00006411"/>
    </source>
</evidence>
<proteinExistence type="inferred from homology"/>
<dbReference type="RefSeq" id="WP_215923809.1">
    <property type="nucleotide sequence ID" value="NZ_JAHKNI010000024.1"/>
</dbReference>
<evidence type="ECO:0000313" key="6">
    <source>
        <dbReference type="Proteomes" id="UP000733379"/>
    </source>
</evidence>
<keyword evidence="6" id="KW-1185">Reference proteome</keyword>
<reference evidence="5 6" key="1">
    <citation type="submission" date="2021-06" db="EMBL/GenBank/DDBJ databases">
        <title>Actinomycetes sequencing.</title>
        <authorList>
            <person name="Shan Q."/>
        </authorList>
    </citation>
    <scope>NUCLEOTIDE SEQUENCE [LARGE SCALE GENOMIC DNA]</scope>
    <source>
        <strain evidence="5 6">NEAU-G5</strain>
    </source>
</reference>
<comment type="similarity">
    <text evidence="2">Belongs to the EspG family.</text>
</comment>
<evidence type="ECO:0000313" key="5">
    <source>
        <dbReference type="EMBL" id="MBU3067730.1"/>
    </source>
</evidence>
<organism evidence="5 6">
    <name type="scientific">Nocardia albiluteola</name>
    <dbReference type="NCBI Taxonomy" id="2842303"/>
    <lineage>
        <taxon>Bacteria</taxon>
        <taxon>Bacillati</taxon>
        <taxon>Actinomycetota</taxon>
        <taxon>Actinomycetes</taxon>
        <taxon>Mycobacteriales</taxon>
        <taxon>Nocardiaceae</taxon>
        <taxon>Nocardia</taxon>
    </lineage>
</organism>
<gene>
    <name evidence="5" type="ORF">KO481_40205</name>
</gene>